<accession>A0A1M5C4N6</accession>
<gene>
    <name evidence="1" type="ORF">SAMN05444362_10728</name>
</gene>
<dbReference type="OrthoDB" id="1032272at2"/>
<evidence type="ECO:0000313" key="1">
    <source>
        <dbReference type="EMBL" id="SHF49640.1"/>
    </source>
</evidence>
<dbReference type="Proteomes" id="UP000184480">
    <property type="component" value="Unassembled WGS sequence"/>
</dbReference>
<dbReference type="RefSeq" id="WP_062179281.1">
    <property type="nucleotide sequence ID" value="NZ_BBXL01000007.1"/>
</dbReference>
<evidence type="ECO:0000313" key="2">
    <source>
        <dbReference type="Proteomes" id="UP000184480"/>
    </source>
</evidence>
<sequence>MAIFKVSKYSSLSFYHNWRTPFEIERYYIQKFSITDNIRVQYTITDSISPNLFLTNLTTGEKEVITPTAIYTYEEDEINYTIFEILISGLSVGRYSFEFYRNNDLADRSVFCVLDPDDLIDTVHISYTNRDDNFDTRFIEGEDSYKVFEWRVEGAFMPSETTFFVNNESFRNQRGEETQLSASPYKKDVLTIGDGFGVPVWAAEKLNLAFSLSDIWVDGDSYVRSEGATPQITKILYMYPLYVYKIEVEQLDFYNDIINIPRLKVLGATAGVVLGIDENTGIHISYGNKG</sequence>
<keyword evidence="2" id="KW-1185">Reference proteome</keyword>
<protein>
    <submittedName>
        <fullName evidence="1">Uncharacterized protein</fullName>
    </submittedName>
</protein>
<reference evidence="2" key="1">
    <citation type="submission" date="2016-11" db="EMBL/GenBank/DDBJ databases">
        <authorList>
            <person name="Varghese N."/>
            <person name="Submissions S."/>
        </authorList>
    </citation>
    <scope>NUCLEOTIDE SEQUENCE [LARGE SCALE GENOMIC DNA]</scope>
    <source>
        <strain evidence="2">DSM 27370</strain>
    </source>
</reference>
<dbReference type="STRING" id="1346286.SAMN05444362_10728"/>
<proteinExistence type="predicted"/>
<organism evidence="1 2">
    <name type="scientific">Dysgonomonas macrotermitis</name>
    <dbReference type="NCBI Taxonomy" id="1346286"/>
    <lineage>
        <taxon>Bacteria</taxon>
        <taxon>Pseudomonadati</taxon>
        <taxon>Bacteroidota</taxon>
        <taxon>Bacteroidia</taxon>
        <taxon>Bacteroidales</taxon>
        <taxon>Dysgonomonadaceae</taxon>
        <taxon>Dysgonomonas</taxon>
    </lineage>
</organism>
<name>A0A1M5C4N6_9BACT</name>
<dbReference type="EMBL" id="FQUC01000007">
    <property type="protein sequence ID" value="SHF49640.1"/>
    <property type="molecule type" value="Genomic_DNA"/>
</dbReference>
<dbReference type="AlphaFoldDB" id="A0A1M5C4N6"/>